<accession>A0A840IJG4</accession>
<dbReference type="GO" id="GO:0003960">
    <property type="term" value="F:quinone reductase (NADPH) activity"/>
    <property type="evidence" value="ECO:0007669"/>
    <property type="project" value="UniProtKB-EC"/>
</dbReference>
<dbReference type="AlphaFoldDB" id="A0A840IJG4"/>
<organism evidence="2 3">
    <name type="scientific">Conexibacter arvalis</name>
    <dbReference type="NCBI Taxonomy" id="912552"/>
    <lineage>
        <taxon>Bacteria</taxon>
        <taxon>Bacillati</taxon>
        <taxon>Actinomycetota</taxon>
        <taxon>Thermoleophilia</taxon>
        <taxon>Solirubrobacterales</taxon>
        <taxon>Conexibacteraceae</taxon>
        <taxon>Conexibacter</taxon>
    </lineage>
</organism>
<dbReference type="InterPro" id="IPR020843">
    <property type="entry name" value="ER"/>
</dbReference>
<dbReference type="PANTHER" id="PTHR43677">
    <property type="entry name" value="SHORT-CHAIN DEHYDROGENASE/REDUCTASE"/>
    <property type="match status" value="1"/>
</dbReference>
<dbReference type="InterPro" id="IPR036291">
    <property type="entry name" value="NAD(P)-bd_dom_sf"/>
</dbReference>
<proteinExistence type="predicted"/>
<dbReference type="InterPro" id="IPR011032">
    <property type="entry name" value="GroES-like_sf"/>
</dbReference>
<dbReference type="InterPro" id="IPR013154">
    <property type="entry name" value="ADH-like_N"/>
</dbReference>
<reference evidence="2 3" key="1">
    <citation type="submission" date="2020-08" db="EMBL/GenBank/DDBJ databases">
        <title>Genomic Encyclopedia of Archaeal and Bacterial Type Strains, Phase II (KMG-II): from individual species to whole genera.</title>
        <authorList>
            <person name="Goeker M."/>
        </authorList>
    </citation>
    <scope>NUCLEOTIDE SEQUENCE [LARGE SCALE GENOMIC DNA]</scope>
    <source>
        <strain evidence="2 3">DSM 23288</strain>
    </source>
</reference>
<evidence type="ECO:0000259" key="1">
    <source>
        <dbReference type="SMART" id="SM00829"/>
    </source>
</evidence>
<dbReference type="InterPro" id="IPR051397">
    <property type="entry name" value="Zn-ADH-like_protein"/>
</dbReference>
<evidence type="ECO:0000313" key="2">
    <source>
        <dbReference type="EMBL" id="MBB4664090.1"/>
    </source>
</evidence>
<gene>
    <name evidence="2" type="ORF">BDZ31_003693</name>
</gene>
<protein>
    <submittedName>
        <fullName evidence="2">NADPH2:quinone reductase</fullName>
        <ecNumber evidence="2">1.6.5.5</ecNumber>
    </submittedName>
</protein>
<keyword evidence="2" id="KW-0560">Oxidoreductase</keyword>
<dbReference type="Gene3D" id="3.90.180.10">
    <property type="entry name" value="Medium-chain alcohol dehydrogenases, catalytic domain"/>
    <property type="match status" value="1"/>
</dbReference>
<keyword evidence="3" id="KW-1185">Reference proteome</keyword>
<dbReference type="PANTHER" id="PTHR43677:SF11">
    <property type="entry name" value="ZINC-CONTAINING ALCOHOL DEHYDROGENASE"/>
    <property type="match status" value="1"/>
</dbReference>
<dbReference type="SUPFAM" id="SSF50129">
    <property type="entry name" value="GroES-like"/>
    <property type="match status" value="1"/>
</dbReference>
<comment type="caution">
    <text evidence="2">The sequence shown here is derived from an EMBL/GenBank/DDBJ whole genome shotgun (WGS) entry which is preliminary data.</text>
</comment>
<dbReference type="Pfam" id="PF08240">
    <property type="entry name" value="ADH_N"/>
    <property type="match status" value="1"/>
</dbReference>
<evidence type="ECO:0000313" key="3">
    <source>
        <dbReference type="Proteomes" id="UP000585272"/>
    </source>
</evidence>
<dbReference type="EMBL" id="JACHNU010000006">
    <property type="protein sequence ID" value="MBB4664090.1"/>
    <property type="molecule type" value="Genomic_DNA"/>
</dbReference>
<feature type="domain" description="Enoyl reductase (ER)" evidence="1">
    <location>
        <begin position="10"/>
        <end position="313"/>
    </location>
</feature>
<sequence>MRAAVVEEYGTPRLRDFPEPVASAGEVVVEVAAAGVNPVDVSKAAGTFYAGRARVPFVAGGEGVGRLADGRRVWFDQPVHPFGSMAERAAVLESGLLPVPDRLDDGVAVTLGIAGLAAWLPLSWRARVEPGETVLVLGATGVLGRIAVQGAKLLGAGRVVAAGRDAEALARAAELGADATVRFDGEVAGEDLTDAFRAAAGGSVDVVIDPLWGEPAAAALGALGPGGRLIQIGQSAGPLASIPSAAIRGKLAEIRGHTNFLVPPEEKAAAYAALCEHALAGRLTVDVERLPLSEVERAWERQRAGTGGTKLVLVP</sequence>
<dbReference type="InterPro" id="IPR013149">
    <property type="entry name" value="ADH-like_C"/>
</dbReference>
<dbReference type="SMART" id="SM00829">
    <property type="entry name" value="PKS_ER"/>
    <property type="match status" value="1"/>
</dbReference>
<name>A0A840IJG4_9ACTN</name>
<dbReference type="Proteomes" id="UP000585272">
    <property type="component" value="Unassembled WGS sequence"/>
</dbReference>
<dbReference type="SUPFAM" id="SSF51735">
    <property type="entry name" value="NAD(P)-binding Rossmann-fold domains"/>
    <property type="match status" value="1"/>
</dbReference>
<dbReference type="Pfam" id="PF00107">
    <property type="entry name" value="ADH_zinc_N"/>
    <property type="match status" value="1"/>
</dbReference>
<dbReference type="EC" id="1.6.5.5" evidence="2"/>
<dbReference type="RefSeq" id="WP_183343816.1">
    <property type="nucleotide sequence ID" value="NZ_JACHNU010000006.1"/>
</dbReference>